<dbReference type="RefSeq" id="WP_014855144.1">
    <property type="nucleotide sequence ID" value="NC_018178.1"/>
</dbReference>
<dbReference type="EMBL" id="CP003557">
    <property type="protein sequence ID" value="AFN73707.1"/>
    <property type="molecule type" value="Genomic_DNA"/>
</dbReference>
<evidence type="ECO:0000259" key="3">
    <source>
        <dbReference type="Pfam" id="PF00210"/>
    </source>
</evidence>
<evidence type="ECO:0000256" key="2">
    <source>
        <dbReference type="RuleBase" id="RU003875"/>
    </source>
</evidence>
<gene>
    <name evidence="4" type="ordered locus">MROS_0464</name>
</gene>
<organism evidence="4 5">
    <name type="scientific">Melioribacter roseus (strain DSM 23840 / JCM 17771 / VKM B-2668 / P3M-2)</name>
    <dbReference type="NCBI Taxonomy" id="1191523"/>
    <lineage>
        <taxon>Bacteria</taxon>
        <taxon>Pseudomonadati</taxon>
        <taxon>Ignavibacteriota</taxon>
        <taxon>Ignavibacteria</taxon>
        <taxon>Ignavibacteriales</taxon>
        <taxon>Melioribacteraceae</taxon>
        <taxon>Melioribacter</taxon>
    </lineage>
</organism>
<dbReference type="Proteomes" id="UP000009011">
    <property type="component" value="Chromosome"/>
</dbReference>
<dbReference type="AlphaFoldDB" id="I6YT29"/>
<protein>
    <submittedName>
        <fullName evidence="4">Ferritin Dps family protein</fullName>
    </submittedName>
</protein>
<dbReference type="Pfam" id="PF00210">
    <property type="entry name" value="Ferritin"/>
    <property type="match status" value="1"/>
</dbReference>
<dbReference type="InterPro" id="IPR023188">
    <property type="entry name" value="DPS_DNA-bd_CS"/>
</dbReference>
<accession>I6YT29</accession>
<dbReference type="InterPro" id="IPR008331">
    <property type="entry name" value="Ferritin_DPS_dom"/>
</dbReference>
<dbReference type="InterPro" id="IPR009078">
    <property type="entry name" value="Ferritin-like_SF"/>
</dbReference>
<dbReference type="PIRSF" id="PIRSF005900">
    <property type="entry name" value="Dps"/>
    <property type="match status" value="1"/>
</dbReference>
<keyword evidence="5" id="KW-1185">Reference proteome</keyword>
<dbReference type="STRING" id="1191523.MROS_0464"/>
<reference evidence="4 5" key="1">
    <citation type="journal article" date="2013" name="PLoS ONE">
        <title>Genomic analysis of Melioribacter roseus, facultatively anaerobic organotrophic bacterium representing a novel deep lineage within Bacteriodetes/Chlorobi group.</title>
        <authorList>
            <person name="Kadnikov V.V."/>
            <person name="Mardanov A.V."/>
            <person name="Podosokorskaya O.A."/>
            <person name="Gavrilov S.N."/>
            <person name="Kublanov I.V."/>
            <person name="Beletsky A.V."/>
            <person name="Bonch-Osmolovskaya E.A."/>
            <person name="Ravin N.V."/>
        </authorList>
    </citation>
    <scope>NUCLEOTIDE SEQUENCE [LARGE SCALE GENOMIC DNA]</scope>
    <source>
        <strain evidence="5">JCM 17771 / P3M-2</strain>
    </source>
</reference>
<feature type="domain" description="Ferritin/DPS" evidence="3">
    <location>
        <begin position="15"/>
        <end position="156"/>
    </location>
</feature>
<dbReference type="KEGG" id="mro:MROS_0464"/>
<dbReference type="PRINTS" id="PR01346">
    <property type="entry name" value="HELNAPAPROT"/>
</dbReference>
<dbReference type="GO" id="GO:0016722">
    <property type="term" value="F:oxidoreductase activity, acting on metal ions"/>
    <property type="evidence" value="ECO:0007669"/>
    <property type="project" value="InterPro"/>
</dbReference>
<dbReference type="HOGENOM" id="CLU_098183_2_1_10"/>
<evidence type="ECO:0000256" key="1">
    <source>
        <dbReference type="ARBA" id="ARBA00009497"/>
    </source>
</evidence>
<dbReference type="eggNOG" id="COG0783">
    <property type="taxonomic scope" value="Bacteria"/>
</dbReference>
<dbReference type="SUPFAM" id="SSF47240">
    <property type="entry name" value="Ferritin-like"/>
    <property type="match status" value="1"/>
</dbReference>
<dbReference type="InterPro" id="IPR002177">
    <property type="entry name" value="DPS_DNA-bd"/>
</dbReference>
<dbReference type="PANTHER" id="PTHR42932:SF1">
    <property type="entry name" value="GENERAL STRESS PROTEIN 20U"/>
    <property type="match status" value="1"/>
</dbReference>
<dbReference type="PANTHER" id="PTHR42932">
    <property type="entry name" value="GENERAL STRESS PROTEIN 20U"/>
    <property type="match status" value="1"/>
</dbReference>
<dbReference type="OrthoDB" id="9797023at2"/>
<proteinExistence type="inferred from homology"/>
<sequence length="156" mass="17984">MTTQVANNVTVEIAEALKSVLADQFVLYTKARNYHWNVTGGHFFRLHELFEKLYDELADDIDEVAERIRALGAYAPGAMSEFLKLSNITETENYYPEADEMVNTFTNDYELVTNRILENAARIQDEYKDEVTAGLLYGLAQKYQKNIWMLKSLINN</sequence>
<dbReference type="PROSITE" id="PS00818">
    <property type="entry name" value="DPS_1"/>
    <property type="match status" value="1"/>
</dbReference>
<dbReference type="InterPro" id="IPR012347">
    <property type="entry name" value="Ferritin-like"/>
</dbReference>
<dbReference type="CDD" id="cd01043">
    <property type="entry name" value="DPS"/>
    <property type="match status" value="1"/>
</dbReference>
<comment type="similarity">
    <text evidence="1 2">Belongs to the Dps family.</text>
</comment>
<dbReference type="PROSITE" id="PS00819">
    <property type="entry name" value="DPS_2"/>
    <property type="match status" value="1"/>
</dbReference>
<dbReference type="Gene3D" id="1.20.1260.10">
    <property type="match status" value="1"/>
</dbReference>
<dbReference type="GO" id="GO:0008199">
    <property type="term" value="F:ferric iron binding"/>
    <property type="evidence" value="ECO:0007669"/>
    <property type="project" value="InterPro"/>
</dbReference>
<evidence type="ECO:0000313" key="5">
    <source>
        <dbReference type="Proteomes" id="UP000009011"/>
    </source>
</evidence>
<evidence type="ECO:0000313" key="4">
    <source>
        <dbReference type="EMBL" id="AFN73707.1"/>
    </source>
</evidence>
<name>I6YT29_MELRP</name>